<dbReference type="Proteomes" id="UP001056429">
    <property type="component" value="Unassembled WGS sequence"/>
</dbReference>
<name>A0A9J6P8L8_9CLOT</name>
<sequence>MINKEYLLDTNIVIKIWNEYPQLFEDIEKNQEVDFGIYHHIAAELSIKEFRKVNGVPVLSDKFLKLLGHIINEEAVGTTEIYKPNISIKHDDNKLIYYINGNKLSRNDYNLICICENNKQYILVTEDKKMFNSAKIILSASRVLCFNEFLSDLKMFNIITENSL</sequence>
<accession>A0A9J6P8L8</accession>
<gene>
    <name evidence="1" type="ORF">KDK92_18755</name>
</gene>
<organism evidence="1 2">
    <name type="scientific">Oceanirhabdus seepicola</name>
    <dbReference type="NCBI Taxonomy" id="2828781"/>
    <lineage>
        <taxon>Bacteria</taxon>
        <taxon>Bacillati</taxon>
        <taxon>Bacillota</taxon>
        <taxon>Clostridia</taxon>
        <taxon>Eubacteriales</taxon>
        <taxon>Clostridiaceae</taxon>
        <taxon>Oceanirhabdus</taxon>
    </lineage>
</organism>
<protein>
    <recommendedName>
        <fullName evidence="3">PIN domain-containing protein</fullName>
    </recommendedName>
</protein>
<evidence type="ECO:0000313" key="1">
    <source>
        <dbReference type="EMBL" id="MCM1991784.1"/>
    </source>
</evidence>
<dbReference type="Gene3D" id="3.40.50.1010">
    <property type="entry name" value="5'-nuclease"/>
    <property type="match status" value="1"/>
</dbReference>
<comment type="caution">
    <text evidence="1">The sequence shown here is derived from an EMBL/GenBank/DDBJ whole genome shotgun (WGS) entry which is preliminary data.</text>
</comment>
<reference evidence="1" key="2">
    <citation type="submission" date="2021-04" db="EMBL/GenBank/DDBJ databases">
        <authorList>
            <person name="Dong X."/>
        </authorList>
    </citation>
    <scope>NUCLEOTIDE SEQUENCE</scope>
    <source>
        <strain evidence="1">ZWT</strain>
    </source>
</reference>
<proteinExistence type="predicted"/>
<dbReference type="AlphaFoldDB" id="A0A9J6P8L8"/>
<evidence type="ECO:0008006" key="3">
    <source>
        <dbReference type="Google" id="ProtNLM"/>
    </source>
</evidence>
<keyword evidence="2" id="KW-1185">Reference proteome</keyword>
<dbReference type="InterPro" id="IPR029060">
    <property type="entry name" value="PIN-like_dom_sf"/>
</dbReference>
<evidence type="ECO:0000313" key="2">
    <source>
        <dbReference type="Proteomes" id="UP001056429"/>
    </source>
</evidence>
<reference evidence="1" key="1">
    <citation type="journal article" date="2021" name="mSystems">
        <title>Bacteria and Archaea Synergistically Convert Glycine Betaine to Biogenic Methane in the Formosa Cold Seep of the South China Sea.</title>
        <authorList>
            <person name="Li L."/>
            <person name="Zhang W."/>
            <person name="Zhang S."/>
            <person name="Song L."/>
            <person name="Sun Q."/>
            <person name="Zhang H."/>
            <person name="Xiang H."/>
            <person name="Dong X."/>
        </authorList>
    </citation>
    <scope>NUCLEOTIDE SEQUENCE</scope>
    <source>
        <strain evidence="1">ZWT</strain>
    </source>
</reference>
<dbReference type="EMBL" id="JAGSOJ010000004">
    <property type="protein sequence ID" value="MCM1991784.1"/>
    <property type="molecule type" value="Genomic_DNA"/>
</dbReference>
<dbReference type="RefSeq" id="WP_250860923.1">
    <property type="nucleotide sequence ID" value="NZ_JAGSOJ010000004.1"/>
</dbReference>
<dbReference type="SUPFAM" id="SSF88723">
    <property type="entry name" value="PIN domain-like"/>
    <property type="match status" value="1"/>
</dbReference>